<dbReference type="PANTHER" id="PTHR45772">
    <property type="entry name" value="CONSERVED COMPONENT OF ABC TRANSPORTER FOR NATURAL AMINO ACIDS-RELATED"/>
    <property type="match status" value="1"/>
</dbReference>
<accession>A0A381UWM2</accession>
<dbReference type="PROSITE" id="PS50893">
    <property type="entry name" value="ABC_TRANSPORTER_2"/>
    <property type="match status" value="1"/>
</dbReference>
<dbReference type="Gene3D" id="3.40.50.300">
    <property type="entry name" value="P-loop containing nucleotide triphosphate hydrolases"/>
    <property type="match status" value="1"/>
</dbReference>
<dbReference type="Pfam" id="PF00005">
    <property type="entry name" value="ABC_tran"/>
    <property type="match status" value="1"/>
</dbReference>
<keyword evidence="1" id="KW-0813">Transport</keyword>
<gene>
    <name evidence="5" type="ORF">METZ01_LOCUS85379</name>
</gene>
<evidence type="ECO:0000256" key="2">
    <source>
        <dbReference type="ARBA" id="ARBA00022741"/>
    </source>
</evidence>
<organism evidence="5">
    <name type="scientific">marine metagenome</name>
    <dbReference type="NCBI Taxonomy" id="408172"/>
    <lineage>
        <taxon>unclassified sequences</taxon>
        <taxon>metagenomes</taxon>
        <taxon>ecological metagenomes</taxon>
    </lineage>
</organism>
<name>A0A381UWM2_9ZZZZ</name>
<proteinExistence type="predicted"/>
<evidence type="ECO:0000256" key="3">
    <source>
        <dbReference type="ARBA" id="ARBA00022840"/>
    </source>
</evidence>
<dbReference type="InterPro" id="IPR003439">
    <property type="entry name" value="ABC_transporter-like_ATP-bd"/>
</dbReference>
<dbReference type="Pfam" id="PF12399">
    <property type="entry name" value="BCA_ABC_TP_C"/>
    <property type="match status" value="1"/>
</dbReference>
<feature type="domain" description="ABC transporter" evidence="4">
    <location>
        <begin position="1"/>
        <end position="192"/>
    </location>
</feature>
<dbReference type="PANTHER" id="PTHR45772:SF8">
    <property type="entry name" value="HIGH-AFFINITY BRANCHED-CHAIN AMINO ACID TRANSPORT ATP-BINDING PROTEIN"/>
    <property type="match status" value="1"/>
</dbReference>
<dbReference type="GO" id="GO:0005524">
    <property type="term" value="F:ATP binding"/>
    <property type="evidence" value="ECO:0007669"/>
    <property type="project" value="UniProtKB-KW"/>
</dbReference>
<dbReference type="GO" id="GO:0005886">
    <property type="term" value="C:plasma membrane"/>
    <property type="evidence" value="ECO:0007669"/>
    <property type="project" value="TreeGrafter"/>
</dbReference>
<reference evidence="5" key="1">
    <citation type="submission" date="2018-05" db="EMBL/GenBank/DDBJ databases">
        <authorList>
            <person name="Lanie J.A."/>
            <person name="Ng W.-L."/>
            <person name="Kazmierczak K.M."/>
            <person name="Andrzejewski T.M."/>
            <person name="Davidsen T.M."/>
            <person name="Wayne K.J."/>
            <person name="Tettelin H."/>
            <person name="Glass J.I."/>
            <person name="Rusch D."/>
            <person name="Podicherti R."/>
            <person name="Tsui H.-C.T."/>
            <person name="Winkler M.E."/>
        </authorList>
    </citation>
    <scope>NUCLEOTIDE SEQUENCE</scope>
</reference>
<sequence length="192" mass="21700">MNEFRPDSGEIFFKGEAISRYPTHERVKLGIARTYQVPRPFSEMTVGENIRVGMLPDNLWKMVTEETEEALEIEIGRSVGFDDHQIAQQPSELAMGDLRRLELARTLAIQPSLLLLDEVFAGLTLGEIDQISELLVERKKYGLTYVMVSHDLRSMAPLVDRVIAVSFGEIITEGTFDEVVNNKIVQEAYLGQ</sequence>
<dbReference type="SUPFAM" id="SSF52540">
    <property type="entry name" value="P-loop containing nucleoside triphosphate hydrolases"/>
    <property type="match status" value="1"/>
</dbReference>
<protein>
    <recommendedName>
        <fullName evidence="4">ABC transporter domain-containing protein</fullName>
    </recommendedName>
</protein>
<evidence type="ECO:0000256" key="1">
    <source>
        <dbReference type="ARBA" id="ARBA00022448"/>
    </source>
</evidence>
<dbReference type="InterPro" id="IPR032823">
    <property type="entry name" value="BCA_ABC_TP_C"/>
</dbReference>
<dbReference type="AlphaFoldDB" id="A0A381UWM2"/>
<keyword evidence="2" id="KW-0547">Nucleotide-binding</keyword>
<keyword evidence="3" id="KW-0067">ATP-binding</keyword>
<evidence type="ECO:0000313" key="5">
    <source>
        <dbReference type="EMBL" id="SVA32525.1"/>
    </source>
</evidence>
<dbReference type="InterPro" id="IPR027417">
    <property type="entry name" value="P-loop_NTPase"/>
</dbReference>
<dbReference type="EMBL" id="UINC01007296">
    <property type="protein sequence ID" value="SVA32525.1"/>
    <property type="molecule type" value="Genomic_DNA"/>
</dbReference>
<evidence type="ECO:0000259" key="4">
    <source>
        <dbReference type="PROSITE" id="PS50893"/>
    </source>
</evidence>
<dbReference type="InterPro" id="IPR051120">
    <property type="entry name" value="ABC_AA/LPS_Transport"/>
</dbReference>
<dbReference type="GO" id="GO:0016887">
    <property type="term" value="F:ATP hydrolysis activity"/>
    <property type="evidence" value="ECO:0007669"/>
    <property type="project" value="InterPro"/>
</dbReference>